<gene>
    <name evidence="2" type="primary">Trafd1_1</name>
    <name evidence="2" type="ORF">CASCAS_R05183</name>
</gene>
<feature type="compositionally biased region" description="Basic and acidic residues" evidence="1">
    <location>
        <begin position="192"/>
        <end position="203"/>
    </location>
</feature>
<name>A0A7K8NH80_CASCA</name>
<organism evidence="2 3">
    <name type="scientific">Casuarius casuarius</name>
    <name type="common">Southern cassowary</name>
    <name type="synonym">Struthio casuarius</name>
    <dbReference type="NCBI Taxonomy" id="8787"/>
    <lineage>
        <taxon>Eukaryota</taxon>
        <taxon>Metazoa</taxon>
        <taxon>Chordata</taxon>
        <taxon>Craniata</taxon>
        <taxon>Vertebrata</taxon>
        <taxon>Euteleostomi</taxon>
        <taxon>Archelosauria</taxon>
        <taxon>Archosauria</taxon>
        <taxon>Dinosauria</taxon>
        <taxon>Saurischia</taxon>
        <taxon>Theropoda</taxon>
        <taxon>Coelurosauria</taxon>
        <taxon>Aves</taxon>
        <taxon>Palaeognathae</taxon>
        <taxon>Casuariiformes</taxon>
        <taxon>Casuariidae</taxon>
        <taxon>Casuarius</taxon>
    </lineage>
</organism>
<protein>
    <submittedName>
        <fullName evidence="2">TRAD1 protein</fullName>
    </submittedName>
</protein>
<evidence type="ECO:0000313" key="2">
    <source>
        <dbReference type="EMBL" id="NXE52585.1"/>
    </source>
</evidence>
<feature type="region of interest" description="Disordered" evidence="1">
    <location>
        <begin position="172"/>
        <end position="211"/>
    </location>
</feature>
<sequence>EQLERNKNTNSSLYEEQNASLDYMLALSLQNENNAHNNSATEIHSDFWKNYYTKESVPSACLEMDKSNISCNEIMLPCEFCEELYPAEDLILHQTGCNPASAFASFSKRSSPNPRKYDDLHYFGPISSRSLYSSRHQAVQADGNIIIPCEFCGIPLEEEVLFHHQDQCDLRPATASPADSLPSQQPPSSQDNTERRESPELARRRIRHQGV</sequence>
<dbReference type="GO" id="GO:0045824">
    <property type="term" value="P:negative regulation of innate immune response"/>
    <property type="evidence" value="ECO:0007669"/>
    <property type="project" value="TreeGrafter"/>
</dbReference>
<keyword evidence="3" id="KW-1185">Reference proteome</keyword>
<comment type="caution">
    <text evidence="2">The sequence shown here is derived from an EMBL/GenBank/DDBJ whole genome shotgun (WGS) entry which is preliminary data.</text>
</comment>
<feature type="non-terminal residue" evidence="2">
    <location>
        <position position="211"/>
    </location>
</feature>
<proteinExistence type="predicted"/>
<dbReference type="AlphaFoldDB" id="A0A7K8NH80"/>
<dbReference type="GO" id="GO:0005739">
    <property type="term" value="C:mitochondrion"/>
    <property type="evidence" value="ECO:0007669"/>
    <property type="project" value="TreeGrafter"/>
</dbReference>
<evidence type="ECO:0000313" key="3">
    <source>
        <dbReference type="Proteomes" id="UP000524187"/>
    </source>
</evidence>
<dbReference type="EMBL" id="VWPT01000128">
    <property type="protein sequence ID" value="NXE52585.1"/>
    <property type="molecule type" value="Genomic_DNA"/>
</dbReference>
<dbReference type="PANTHER" id="PTHR16295">
    <property type="entry name" value="TRAF-TYPE ZINC FINGER PROTEIN-RELATED"/>
    <property type="match status" value="1"/>
</dbReference>
<dbReference type="PANTHER" id="PTHR16295:SF19">
    <property type="entry name" value="TRAF-TYPE ZINC FINGER DOMAIN-CONTAINING PROTEIN 1"/>
    <property type="match status" value="1"/>
</dbReference>
<feature type="non-terminal residue" evidence="2">
    <location>
        <position position="1"/>
    </location>
</feature>
<evidence type="ECO:0000256" key="1">
    <source>
        <dbReference type="SAM" id="MobiDB-lite"/>
    </source>
</evidence>
<accession>A0A7K8NH80</accession>
<reference evidence="2 3" key="1">
    <citation type="submission" date="2019-09" db="EMBL/GenBank/DDBJ databases">
        <title>Bird 10,000 Genomes (B10K) Project - Family phase.</title>
        <authorList>
            <person name="Zhang G."/>
        </authorList>
    </citation>
    <scope>NUCLEOTIDE SEQUENCE [LARGE SCALE GENOMIC DNA]</scope>
    <source>
        <strain evidence="2">B10K-LSUMZ-50683</strain>
        <tissue evidence="2">Muscle</tissue>
    </source>
</reference>
<dbReference type="Proteomes" id="UP000524187">
    <property type="component" value="Unassembled WGS sequence"/>
</dbReference>
<dbReference type="InterPro" id="IPR051986">
    <property type="entry name" value="Innate_Immune_Apopt_Reg"/>
</dbReference>